<accession>A0A1M6WFA5</accession>
<evidence type="ECO:0000256" key="1">
    <source>
        <dbReference type="SAM" id="SignalP"/>
    </source>
</evidence>
<proteinExistence type="predicted"/>
<organism evidence="3 4">
    <name type="scientific">Desulforamulus aeronauticus DSM 10349</name>
    <dbReference type="NCBI Taxonomy" id="1121421"/>
    <lineage>
        <taxon>Bacteria</taxon>
        <taxon>Bacillati</taxon>
        <taxon>Bacillota</taxon>
        <taxon>Clostridia</taxon>
        <taxon>Eubacteriales</taxon>
        <taxon>Peptococcaceae</taxon>
        <taxon>Desulforamulus</taxon>
    </lineage>
</organism>
<dbReference type="STRING" id="1121421.SAMN02745123_03604"/>
<dbReference type="InterPro" id="IPR023346">
    <property type="entry name" value="Lysozyme-like_dom_sf"/>
</dbReference>
<dbReference type="OrthoDB" id="9815002at2"/>
<dbReference type="CDD" id="cd00254">
    <property type="entry name" value="LT-like"/>
    <property type="match status" value="1"/>
</dbReference>
<dbReference type="EMBL" id="FRAR01000030">
    <property type="protein sequence ID" value="SHK92450.1"/>
    <property type="molecule type" value="Genomic_DNA"/>
</dbReference>
<dbReference type="Pfam" id="PF01464">
    <property type="entry name" value="SLT"/>
    <property type="match status" value="1"/>
</dbReference>
<name>A0A1M6WFA5_9FIRM</name>
<dbReference type="PANTHER" id="PTHR37423:SF2">
    <property type="entry name" value="MEMBRANE-BOUND LYTIC MUREIN TRANSGLYCOSYLASE C"/>
    <property type="match status" value="1"/>
</dbReference>
<dbReference type="RefSeq" id="WP_072917124.1">
    <property type="nucleotide sequence ID" value="NZ_FRAR01000030.1"/>
</dbReference>
<keyword evidence="4" id="KW-1185">Reference proteome</keyword>
<dbReference type="PANTHER" id="PTHR37423">
    <property type="entry name" value="SOLUBLE LYTIC MUREIN TRANSGLYCOSYLASE-RELATED"/>
    <property type="match status" value="1"/>
</dbReference>
<evidence type="ECO:0000313" key="3">
    <source>
        <dbReference type="EMBL" id="SHK92450.1"/>
    </source>
</evidence>
<reference evidence="4" key="1">
    <citation type="submission" date="2016-11" db="EMBL/GenBank/DDBJ databases">
        <authorList>
            <person name="Varghese N."/>
            <person name="Submissions S."/>
        </authorList>
    </citation>
    <scope>NUCLEOTIDE SEQUENCE [LARGE SCALE GENOMIC DNA]</scope>
    <source>
        <strain evidence="4">DSM 10349</strain>
    </source>
</reference>
<feature type="signal peptide" evidence="1">
    <location>
        <begin position="1"/>
        <end position="22"/>
    </location>
</feature>
<keyword evidence="1" id="KW-0732">Signal</keyword>
<evidence type="ECO:0000313" key="4">
    <source>
        <dbReference type="Proteomes" id="UP000183997"/>
    </source>
</evidence>
<gene>
    <name evidence="3" type="ORF">SAMN02745123_03604</name>
</gene>
<dbReference type="AlphaFoldDB" id="A0A1M6WFA5"/>
<protein>
    <submittedName>
        <fullName evidence="3">Transglycosylase SLT domain-containing protein</fullName>
    </submittedName>
</protein>
<dbReference type="Proteomes" id="UP000183997">
    <property type="component" value="Unassembled WGS sequence"/>
</dbReference>
<evidence type="ECO:0000259" key="2">
    <source>
        <dbReference type="Pfam" id="PF01464"/>
    </source>
</evidence>
<dbReference type="InterPro" id="IPR008258">
    <property type="entry name" value="Transglycosylase_SLT_dom_1"/>
</dbReference>
<feature type="domain" description="Transglycosylase SLT" evidence="2">
    <location>
        <begin position="86"/>
        <end position="193"/>
    </location>
</feature>
<dbReference type="SUPFAM" id="SSF53955">
    <property type="entry name" value="Lysozyme-like"/>
    <property type="match status" value="1"/>
</dbReference>
<dbReference type="Gene3D" id="1.10.530.10">
    <property type="match status" value="1"/>
</dbReference>
<sequence>MRGKVFILSIIVTLAISNVAFANQIDCGVISPSIGKVASVDCISLNKTLVKPAEVNAKEQSLNYVPEVSKRILSKVNVFRHDIHELIIWAANEVGISPRLLGAVANAESSGNQAARSPKGAVGVMQLLPSTAKALGVNPYNPKENVFGGATYLKQQIDRYQGNIPKALAAYNAGPGAVDKYNGIPPYKETQKYVHSIMTSIR</sequence>
<feature type="chain" id="PRO_5013382581" evidence="1">
    <location>
        <begin position="23"/>
        <end position="202"/>
    </location>
</feature>